<feature type="transmembrane region" description="Helical" evidence="2">
    <location>
        <begin position="7"/>
        <end position="31"/>
    </location>
</feature>
<dbReference type="EMBL" id="QPFP01000007">
    <property type="protein sequence ID" value="TEB35285.1"/>
    <property type="molecule type" value="Genomic_DNA"/>
</dbReference>
<keyword evidence="2" id="KW-0812">Transmembrane</keyword>
<sequence>MTIIDRFLDVVVGIGAIAISGFVLLSMWSILGPCRGKSVTDPSEHTLASGGRGQEDTKGAENPQIRSSRAVADFTTQELLDELGKRVGGR</sequence>
<organism evidence="3 4">
    <name type="scientific">Coprinellus micaceus</name>
    <name type="common">Glistening ink-cap mushroom</name>
    <name type="synonym">Coprinus micaceus</name>
    <dbReference type="NCBI Taxonomy" id="71717"/>
    <lineage>
        <taxon>Eukaryota</taxon>
        <taxon>Fungi</taxon>
        <taxon>Dikarya</taxon>
        <taxon>Basidiomycota</taxon>
        <taxon>Agaricomycotina</taxon>
        <taxon>Agaricomycetes</taxon>
        <taxon>Agaricomycetidae</taxon>
        <taxon>Agaricales</taxon>
        <taxon>Agaricineae</taxon>
        <taxon>Psathyrellaceae</taxon>
        <taxon>Coprinellus</taxon>
    </lineage>
</organism>
<keyword evidence="2" id="KW-1133">Transmembrane helix</keyword>
<keyword evidence="2" id="KW-0472">Membrane</keyword>
<dbReference type="Proteomes" id="UP000298030">
    <property type="component" value="Unassembled WGS sequence"/>
</dbReference>
<comment type="caution">
    <text evidence="3">The sequence shown here is derived from an EMBL/GenBank/DDBJ whole genome shotgun (WGS) entry which is preliminary data.</text>
</comment>
<reference evidence="3 4" key="1">
    <citation type="journal article" date="2019" name="Nat. Ecol. Evol.">
        <title>Megaphylogeny resolves global patterns of mushroom evolution.</title>
        <authorList>
            <person name="Varga T."/>
            <person name="Krizsan K."/>
            <person name="Foldi C."/>
            <person name="Dima B."/>
            <person name="Sanchez-Garcia M."/>
            <person name="Sanchez-Ramirez S."/>
            <person name="Szollosi G.J."/>
            <person name="Szarkandi J.G."/>
            <person name="Papp V."/>
            <person name="Albert L."/>
            <person name="Andreopoulos W."/>
            <person name="Angelini C."/>
            <person name="Antonin V."/>
            <person name="Barry K.W."/>
            <person name="Bougher N.L."/>
            <person name="Buchanan P."/>
            <person name="Buyck B."/>
            <person name="Bense V."/>
            <person name="Catcheside P."/>
            <person name="Chovatia M."/>
            <person name="Cooper J."/>
            <person name="Damon W."/>
            <person name="Desjardin D."/>
            <person name="Finy P."/>
            <person name="Geml J."/>
            <person name="Haridas S."/>
            <person name="Hughes K."/>
            <person name="Justo A."/>
            <person name="Karasinski D."/>
            <person name="Kautmanova I."/>
            <person name="Kiss B."/>
            <person name="Kocsube S."/>
            <person name="Kotiranta H."/>
            <person name="LaButti K.M."/>
            <person name="Lechner B.E."/>
            <person name="Liimatainen K."/>
            <person name="Lipzen A."/>
            <person name="Lukacs Z."/>
            <person name="Mihaltcheva S."/>
            <person name="Morgado L.N."/>
            <person name="Niskanen T."/>
            <person name="Noordeloos M.E."/>
            <person name="Ohm R.A."/>
            <person name="Ortiz-Santana B."/>
            <person name="Ovrebo C."/>
            <person name="Racz N."/>
            <person name="Riley R."/>
            <person name="Savchenko A."/>
            <person name="Shiryaev A."/>
            <person name="Soop K."/>
            <person name="Spirin V."/>
            <person name="Szebenyi C."/>
            <person name="Tomsovsky M."/>
            <person name="Tulloss R.E."/>
            <person name="Uehling J."/>
            <person name="Grigoriev I.V."/>
            <person name="Vagvolgyi C."/>
            <person name="Papp T."/>
            <person name="Martin F.M."/>
            <person name="Miettinen O."/>
            <person name="Hibbett D.S."/>
            <person name="Nagy L.G."/>
        </authorList>
    </citation>
    <scope>NUCLEOTIDE SEQUENCE [LARGE SCALE GENOMIC DNA]</scope>
    <source>
        <strain evidence="3 4">FP101781</strain>
    </source>
</reference>
<dbReference type="AlphaFoldDB" id="A0A4Y7TM67"/>
<protein>
    <submittedName>
        <fullName evidence="3">Uncharacterized protein</fullName>
    </submittedName>
</protein>
<evidence type="ECO:0000313" key="4">
    <source>
        <dbReference type="Proteomes" id="UP000298030"/>
    </source>
</evidence>
<evidence type="ECO:0000313" key="3">
    <source>
        <dbReference type="EMBL" id="TEB35285.1"/>
    </source>
</evidence>
<keyword evidence="4" id="KW-1185">Reference proteome</keyword>
<evidence type="ECO:0000256" key="2">
    <source>
        <dbReference type="SAM" id="Phobius"/>
    </source>
</evidence>
<name>A0A4Y7TM67_COPMI</name>
<gene>
    <name evidence="3" type="ORF">FA13DRAFT_1787917</name>
</gene>
<feature type="region of interest" description="Disordered" evidence="1">
    <location>
        <begin position="39"/>
        <end position="64"/>
    </location>
</feature>
<accession>A0A4Y7TM67</accession>
<evidence type="ECO:0000256" key="1">
    <source>
        <dbReference type="SAM" id="MobiDB-lite"/>
    </source>
</evidence>
<proteinExistence type="predicted"/>